<sequence length="209" mass="23553">MVWDRILKGISKQNKLSFSRTELDKVLESSEYTPKSLITLFEKDLGKIFNTDSGVREKYSVKRHTLMVIGQFEKYFANQELPAGMSKNFFRTFLALHDIGKSEAIKKTGDKHNQHRYTSKIMSSVLSQLNFSDEEVSVAVALVFGDVIGGYIRDHYSGKKATEELAKMADDAGLPFYDFLKLLLVFYQADAGSYTEDAGGLKSLDHLSP</sequence>
<proteinExistence type="predicted"/>
<name>X1SEG9_9ZZZZ</name>
<organism evidence="1">
    <name type="scientific">marine sediment metagenome</name>
    <dbReference type="NCBI Taxonomy" id="412755"/>
    <lineage>
        <taxon>unclassified sequences</taxon>
        <taxon>metagenomes</taxon>
        <taxon>ecological metagenomes</taxon>
    </lineage>
</organism>
<protein>
    <recommendedName>
        <fullName evidence="2">HD domain-containing protein</fullName>
    </recommendedName>
</protein>
<dbReference type="EMBL" id="BARW01007884">
    <property type="protein sequence ID" value="GAI77516.1"/>
    <property type="molecule type" value="Genomic_DNA"/>
</dbReference>
<gene>
    <name evidence="1" type="ORF">S12H4_16311</name>
</gene>
<evidence type="ECO:0000313" key="1">
    <source>
        <dbReference type="EMBL" id="GAI77516.1"/>
    </source>
</evidence>
<reference evidence="1" key="1">
    <citation type="journal article" date="2014" name="Front. Microbiol.">
        <title>High frequency of phylogenetically diverse reductive dehalogenase-homologous genes in deep subseafloor sedimentary metagenomes.</title>
        <authorList>
            <person name="Kawai M."/>
            <person name="Futagami T."/>
            <person name="Toyoda A."/>
            <person name="Takaki Y."/>
            <person name="Nishi S."/>
            <person name="Hori S."/>
            <person name="Arai W."/>
            <person name="Tsubouchi T."/>
            <person name="Morono Y."/>
            <person name="Uchiyama I."/>
            <person name="Ito T."/>
            <person name="Fujiyama A."/>
            <person name="Inagaki F."/>
            <person name="Takami H."/>
        </authorList>
    </citation>
    <scope>NUCLEOTIDE SEQUENCE</scope>
    <source>
        <strain evidence="1">Expedition CK06-06</strain>
    </source>
</reference>
<accession>X1SEG9</accession>
<comment type="caution">
    <text evidence="1">The sequence shown here is derived from an EMBL/GenBank/DDBJ whole genome shotgun (WGS) entry which is preliminary data.</text>
</comment>
<evidence type="ECO:0008006" key="2">
    <source>
        <dbReference type="Google" id="ProtNLM"/>
    </source>
</evidence>
<dbReference type="AlphaFoldDB" id="X1SEG9"/>